<evidence type="ECO:0000313" key="2">
    <source>
        <dbReference type="EMBL" id="GAE56284.1"/>
    </source>
</evidence>
<dbReference type="AlphaFoldDB" id="W4SJX5"/>
<dbReference type="Pfam" id="PF00248">
    <property type="entry name" value="Aldo_ket_red"/>
    <property type="match status" value="1"/>
</dbReference>
<organism evidence="2 3">
    <name type="scientific">Xanthomonas arboricola pv. pruni MAFF 301420</name>
    <dbReference type="NCBI Taxonomy" id="1418095"/>
    <lineage>
        <taxon>Bacteria</taxon>
        <taxon>Pseudomonadati</taxon>
        <taxon>Pseudomonadota</taxon>
        <taxon>Gammaproteobacteria</taxon>
        <taxon>Lysobacterales</taxon>
        <taxon>Lysobacteraceae</taxon>
        <taxon>Xanthomonas</taxon>
    </lineage>
</organism>
<dbReference type="InterPro" id="IPR036812">
    <property type="entry name" value="NAD(P)_OxRdtase_dom_sf"/>
</dbReference>
<dbReference type="Proteomes" id="UP000019084">
    <property type="component" value="Unassembled WGS sequence"/>
</dbReference>
<name>W4SJX5_9XANT</name>
<proteinExistence type="predicted"/>
<dbReference type="GO" id="GO:0016491">
    <property type="term" value="F:oxidoreductase activity"/>
    <property type="evidence" value="ECO:0007669"/>
    <property type="project" value="InterPro"/>
</dbReference>
<comment type="caution">
    <text evidence="2">The sequence shown here is derived from an EMBL/GenBank/DDBJ whole genome shotgun (WGS) entry which is preliminary data.</text>
</comment>
<evidence type="ECO:0000259" key="1">
    <source>
        <dbReference type="Pfam" id="PF00248"/>
    </source>
</evidence>
<dbReference type="PANTHER" id="PTHR42686:SF1">
    <property type="entry name" value="GH17980P-RELATED"/>
    <property type="match status" value="1"/>
</dbReference>
<reference evidence="2 3" key="1">
    <citation type="submission" date="2014-01" db="EMBL/GenBank/DDBJ databases">
        <title>Genome sequence and analysis of Xanthomonas arboricola pv. pruni.</title>
        <authorList>
            <person name="Fujikawa T."/>
            <person name="Nakazono-Nagaoka E."/>
        </authorList>
    </citation>
    <scope>NUCLEOTIDE SEQUENCE [LARGE SCALE GENOMIC DNA]</scope>
    <source>
        <strain evidence="3">MAFF 301420</strain>
    </source>
</reference>
<dbReference type="GO" id="GO:0005829">
    <property type="term" value="C:cytosol"/>
    <property type="evidence" value="ECO:0007669"/>
    <property type="project" value="TreeGrafter"/>
</dbReference>
<dbReference type="InterPro" id="IPR023210">
    <property type="entry name" value="NADP_OxRdtase_dom"/>
</dbReference>
<dbReference type="PANTHER" id="PTHR42686">
    <property type="entry name" value="GH17980P-RELATED"/>
    <property type="match status" value="1"/>
</dbReference>
<sequence>MRQHLPRDRQLRGACGVTIARQRLGNTDVQLSALGFGAAPIGNLYAEVDEGQALAAVAAAFEAGIRHFDTAPYYGYGLSESRLGRGLAGVPRGAYTLSTKVGRCIYDDAQAAAGRDGFAVAGRRAEFDYSADGVRRAFASSLERLGTDYIDVLLLHDIGALTHGDNHANVLRQALEEALPAMAELKAAGACGAIGLGVNEQDVALEVLPRFPLDCVMLAGRYTLLEQHGARALLEQAQQRNVAILSAGPYSSGLLSDARGPGATYNYAPVDAATLQHAQRLYAACAAFEVDIGAAALQFPLAHPAVTTVVAGMRTVAEVQSAAARLQAAIAPALWQRLRDGGLLDADLPTP</sequence>
<dbReference type="FunFam" id="3.20.20.100:FF:000039">
    <property type="entry name" value="Putative oxidoreductase"/>
    <property type="match status" value="1"/>
</dbReference>
<dbReference type="InterPro" id="IPR020471">
    <property type="entry name" value="AKR"/>
</dbReference>
<gene>
    <name evidence="2" type="ORF">XPR_2919</name>
</gene>
<protein>
    <submittedName>
        <fullName evidence="2">Oxidoreductase</fullName>
    </submittedName>
</protein>
<dbReference type="EMBL" id="BAVC01000242">
    <property type="protein sequence ID" value="GAE56284.1"/>
    <property type="molecule type" value="Genomic_DNA"/>
</dbReference>
<dbReference type="SUPFAM" id="SSF51430">
    <property type="entry name" value="NAD(P)-linked oxidoreductase"/>
    <property type="match status" value="1"/>
</dbReference>
<evidence type="ECO:0000313" key="3">
    <source>
        <dbReference type="Proteomes" id="UP000019084"/>
    </source>
</evidence>
<dbReference type="Gene3D" id="3.20.20.100">
    <property type="entry name" value="NADP-dependent oxidoreductase domain"/>
    <property type="match status" value="1"/>
</dbReference>
<accession>W4SJX5</accession>
<feature type="domain" description="NADP-dependent oxidoreductase" evidence="1">
    <location>
        <begin position="34"/>
        <end position="327"/>
    </location>
</feature>